<feature type="transmembrane region" description="Helical" evidence="1">
    <location>
        <begin position="190"/>
        <end position="207"/>
    </location>
</feature>
<feature type="transmembrane region" description="Helical" evidence="1">
    <location>
        <begin position="139"/>
        <end position="160"/>
    </location>
</feature>
<protein>
    <submittedName>
        <fullName evidence="2">DUF2079 domain-containing protein</fullName>
    </submittedName>
</protein>
<keyword evidence="1" id="KW-0472">Membrane</keyword>
<feature type="transmembrane region" description="Helical" evidence="1">
    <location>
        <begin position="350"/>
        <end position="372"/>
    </location>
</feature>
<dbReference type="InterPro" id="IPR018650">
    <property type="entry name" value="STSV1_Orf64"/>
</dbReference>
<keyword evidence="1" id="KW-1133">Transmembrane helix</keyword>
<feature type="transmembrane region" description="Helical" evidence="1">
    <location>
        <begin position="213"/>
        <end position="243"/>
    </location>
</feature>
<feature type="transmembrane region" description="Helical" evidence="1">
    <location>
        <begin position="56"/>
        <end position="73"/>
    </location>
</feature>
<feature type="transmembrane region" description="Helical" evidence="1">
    <location>
        <begin position="250"/>
        <end position="269"/>
    </location>
</feature>
<keyword evidence="1" id="KW-0812">Transmembrane</keyword>
<dbReference type="AlphaFoldDB" id="A0AAE9GHI6"/>
<organism evidence="2 3">
    <name type="scientific">Leptospira noguchii</name>
    <dbReference type="NCBI Taxonomy" id="28182"/>
    <lineage>
        <taxon>Bacteria</taxon>
        <taxon>Pseudomonadati</taxon>
        <taxon>Spirochaetota</taxon>
        <taxon>Spirochaetia</taxon>
        <taxon>Leptospirales</taxon>
        <taxon>Leptospiraceae</taxon>
        <taxon>Leptospira</taxon>
    </lineage>
</organism>
<reference evidence="2" key="1">
    <citation type="submission" date="2022-02" db="EMBL/GenBank/DDBJ databases">
        <title>The genetically variable rfb locus in Leptospira is a mobile cassette and a molecular signature of serovar identity.</title>
        <authorList>
            <person name="Nieves C."/>
            <person name="Vincent A.T."/>
            <person name="Zarantonelli L."/>
            <person name="Picardeau M."/>
            <person name="Veyrier F.J."/>
            <person name="Buschiazzo A."/>
        </authorList>
    </citation>
    <scope>NUCLEOTIDE SEQUENCE</scope>
    <source>
        <strain evidence="2">IP1512017</strain>
    </source>
</reference>
<dbReference type="Proteomes" id="UP000829829">
    <property type="component" value="Chromosome 1"/>
</dbReference>
<feature type="transmembrane region" description="Helical" evidence="1">
    <location>
        <begin position="317"/>
        <end position="338"/>
    </location>
</feature>
<evidence type="ECO:0000313" key="3">
    <source>
        <dbReference type="Proteomes" id="UP000829829"/>
    </source>
</evidence>
<dbReference type="RefSeq" id="WP_243816028.1">
    <property type="nucleotide sequence ID" value="NZ_CP091957.1"/>
</dbReference>
<proteinExistence type="predicted"/>
<evidence type="ECO:0000256" key="1">
    <source>
        <dbReference type="SAM" id="Phobius"/>
    </source>
</evidence>
<dbReference type="EMBL" id="CP091957">
    <property type="protein sequence ID" value="UOG58338.1"/>
    <property type="molecule type" value="Genomic_DNA"/>
</dbReference>
<evidence type="ECO:0000313" key="2">
    <source>
        <dbReference type="EMBL" id="UOG58338.1"/>
    </source>
</evidence>
<dbReference type="Pfam" id="PF09852">
    <property type="entry name" value="DUF2079"/>
    <property type="match status" value="1"/>
</dbReference>
<feature type="transmembrane region" description="Helical" evidence="1">
    <location>
        <begin position="25"/>
        <end position="44"/>
    </location>
</feature>
<name>A0AAE9GHI6_9LEPT</name>
<sequence>MKSYFYLLPFFILYLPIQYQMGSKGIGGLILIGILFCSSIFFWIQKQSKKFISPRFFILYWTLLVFAEGIFYTKTALDSFFLGDLDYTAQLRMILPVMDGNFFQTQYYGPDENANFLSHHMTPGILLLAPFPILFGSELGFGIGIFFFASATIPLLYYYLRKCSTPKELSLCATLLWSGSSSFYRLNHSLHFEVLVPFLFLCLLIGIQKQKTWILLSTLCLFLGIKEDLSIYLSALSFVLIFIENKRKKEWIFVFSICVFYYFIIFPFLNKLAGNSAEKNWKEYWGQDPFFSILKYIQNPEYMFQYWKGIRDLSLEWGFWNLTGGWILFPFLGLYSVFRLSIHPWVRDLYSYYIYPLIPFLILFLKTGTNWIQYYIHNSNTKFLHTFPKDQKLLLVLIFTFSVSIYRNSKETEYPIVFEPKPNQVEELKTILIQIPPSDSVSAGFHLSPFISLKNSVYPIRENREWKEWIVIDRKYNSPYLSSEKILERIDSDVQIGKLRWVQKTERFGLLRLNLKAKNSQL</sequence>
<gene>
    <name evidence="2" type="ORF">MAL03_11865</name>
</gene>
<accession>A0AAE9GHI6</accession>